<sequence>MSRFAQLILVIILTLYPVAIYFGIEYLSLSSILLLLLIVAVSRVLFGGANKAIGTKLMAVALAFVVGVSWLRGDSSGLLWYPVLCNLILFSLFLYSLSQPQTLVERLARLTTPDLPPEGILYTRKVTKAWCLFFLINGSLALATVLNGDMKVWTLYNGLVSYVLMGTMMGGEWLLRCRVQNKA</sequence>
<feature type="transmembrane region" description="Helical" evidence="1">
    <location>
        <begin position="30"/>
        <end position="46"/>
    </location>
</feature>
<reference evidence="2" key="1">
    <citation type="submission" date="2022-02" db="EMBL/GenBank/DDBJ databases">
        <title>Coral-associated bacteria.</title>
        <authorList>
            <person name="Tang K."/>
            <person name="Wang X."/>
        </authorList>
    </citation>
    <scope>NUCLEOTIDE SEQUENCE</scope>
    <source>
        <strain evidence="2">SCSIO 43006</strain>
    </source>
</reference>
<gene>
    <name evidence="2" type="ORF">MJO52_00395</name>
</gene>
<dbReference type="RefSeq" id="WP_252084037.1">
    <property type="nucleotide sequence ID" value="NZ_CP092418.1"/>
</dbReference>
<evidence type="ECO:0000256" key="1">
    <source>
        <dbReference type="SAM" id="Phobius"/>
    </source>
</evidence>
<protein>
    <recommendedName>
        <fullName evidence="4">DNA gyrase subunit B</fullName>
    </recommendedName>
</protein>
<feature type="transmembrane region" description="Helical" evidence="1">
    <location>
        <begin position="129"/>
        <end position="147"/>
    </location>
</feature>
<feature type="transmembrane region" description="Helical" evidence="1">
    <location>
        <begin position="53"/>
        <end position="72"/>
    </location>
</feature>
<feature type="transmembrane region" description="Helical" evidence="1">
    <location>
        <begin position="7"/>
        <end position="24"/>
    </location>
</feature>
<keyword evidence="1" id="KW-1133">Transmembrane helix</keyword>
<organism evidence="2 3">
    <name type="scientific">Microbulbifer variabilis</name>
    <dbReference type="NCBI Taxonomy" id="266805"/>
    <lineage>
        <taxon>Bacteria</taxon>
        <taxon>Pseudomonadati</taxon>
        <taxon>Pseudomonadota</taxon>
        <taxon>Gammaproteobacteria</taxon>
        <taxon>Cellvibrionales</taxon>
        <taxon>Microbulbiferaceae</taxon>
        <taxon>Microbulbifer</taxon>
    </lineage>
</organism>
<proteinExistence type="predicted"/>
<accession>A0ABY4VBI4</accession>
<keyword evidence="1" id="KW-0472">Membrane</keyword>
<dbReference type="Proteomes" id="UP001055658">
    <property type="component" value="Chromosome"/>
</dbReference>
<feature type="transmembrane region" description="Helical" evidence="1">
    <location>
        <begin position="78"/>
        <end position="97"/>
    </location>
</feature>
<evidence type="ECO:0008006" key="4">
    <source>
        <dbReference type="Google" id="ProtNLM"/>
    </source>
</evidence>
<keyword evidence="3" id="KW-1185">Reference proteome</keyword>
<evidence type="ECO:0000313" key="3">
    <source>
        <dbReference type="Proteomes" id="UP001055658"/>
    </source>
</evidence>
<name>A0ABY4VBI4_9GAMM</name>
<evidence type="ECO:0000313" key="2">
    <source>
        <dbReference type="EMBL" id="USD21633.1"/>
    </source>
</evidence>
<dbReference type="EMBL" id="CP092418">
    <property type="protein sequence ID" value="USD21633.1"/>
    <property type="molecule type" value="Genomic_DNA"/>
</dbReference>
<keyword evidence="1" id="KW-0812">Transmembrane</keyword>
<feature type="transmembrane region" description="Helical" evidence="1">
    <location>
        <begin position="153"/>
        <end position="175"/>
    </location>
</feature>